<dbReference type="EC" id="3.1.1.-" evidence="3"/>
<dbReference type="SUPFAM" id="SSF53474">
    <property type="entry name" value="alpha/beta-Hydrolases"/>
    <property type="match status" value="1"/>
</dbReference>
<proteinExistence type="inferred from homology"/>
<dbReference type="InterPro" id="IPR050309">
    <property type="entry name" value="Type-B_Carboxylest/Lipase"/>
</dbReference>
<protein>
    <recommendedName>
        <fullName evidence="3">Carboxylic ester hydrolase</fullName>
        <ecNumber evidence="3">3.1.1.-</ecNumber>
    </recommendedName>
</protein>
<dbReference type="InterPro" id="IPR029058">
    <property type="entry name" value="AB_hydrolase_fold"/>
</dbReference>
<feature type="signal peptide" evidence="3">
    <location>
        <begin position="1"/>
        <end position="21"/>
    </location>
</feature>
<dbReference type="Proteomes" id="UP000663852">
    <property type="component" value="Unassembled WGS sequence"/>
</dbReference>
<evidence type="ECO:0000256" key="3">
    <source>
        <dbReference type="RuleBase" id="RU361235"/>
    </source>
</evidence>
<dbReference type="Gene3D" id="3.40.50.1820">
    <property type="entry name" value="alpha/beta hydrolase"/>
    <property type="match status" value="1"/>
</dbReference>
<dbReference type="PROSITE" id="PS00122">
    <property type="entry name" value="CARBOXYLESTERASE_B_1"/>
    <property type="match status" value="1"/>
</dbReference>
<dbReference type="OrthoDB" id="6846267at2759"/>
<dbReference type="PANTHER" id="PTHR11559">
    <property type="entry name" value="CARBOXYLESTERASE"/>
    <property type="match status" value="1"/>
</dbReference>
<comment type="similarity">
    <text evidence="1 3">Belongs to the type-B carboxylesterase/lipase family.</text>
</comment>
<keyword evidence="3" id="KW-0732">Signal</keyword>
<accession>A0A815SGC6</accession>
<dbReference type="InterPro" id="IPR019826">
    <property type="entry name" value="Carboxylesterase_B_AS"/>
</dbReference>
<evidence type="ECO:0000259" key="4">
    <source>
        <dbReference type="Pfam" id="PF00135"/>
    </source>
</evidence>
<reference evidence="5" key="1">
    <citation type="submission" date="2021-02" db="EMBL/GenBank/DDBJ databases">
        <authorList>
            <person name="Nowell W R."/>
        </authorList>
    </citation>
    <scope>NUCLEOTIDE SEQUENCE</scope>
</reference>
<dbReference type="InterPro" id="IPR002018">
    <property type="entry name" value="CarbesteraseB"/>
</dbReference>
<dbReference type="GO" id="GO:0016787">
    <property type="term" value="F:hydrolase activity"/>
    <property type="evidence" value="ECO:0007669"/>
    <property type="project" value="UniProtKB-KW"/>
</dbReference>
<evidence type="ECO:0000313" key="5">
    <source>
        <dbReference type="EMBL" id="CAF1489381.1"/>
    </source>
</evidence>
<evidence type="ECO:0000256" key="1">
    <source>
        <dbReference type="ARBA" id="ARBA00005964"/>
    </source>
</evidence>
<organism evidence="5 6">
    <name type="scientific">Adineta ricciae</name>
    <name type="common">Rotifer</name>
    <dbReference type="NCBI Taxonomy" id="249248"/>
    <lineage>
        <taxon>Eukaryota</taxon>
        <taxon>Metazoa</taxon>
        <taxon>Spiralia</taxon>
        <taxon>Gnathifera</taxon>
        <taxon>Rotifera</taxon>
        <taxon>Eurotatoria</taxon>
        <taxon>Bdelloidea</taxon>
        <taxon>Adinetida</taxon>
        <taxon>Adinetidae</taxon>
        <taxon>Adineta</taxon>
    </lineage>
</organism>
<sequence>MPQKAVTVILLNSLIIPIILASGNLPRAQTEQGVYIGSRSTINDITVACWYGIPYAEQPVDNLRWLPPLPLPTSNEINIADAATLCPQLSSFEPPYTEACLTLNVHAPENATNLPVYVWIHGGSFTTGAGGSYNATPFVITSINYSVPIVVVTINYRIGLLGFLADEALYNGKSGVEGTRTTGNYGILDQMMALDWIKKNIRGFGGNPEEITIGGESAGGISVSVLLTSPLVKTGTFQRAIVQSGGIWPNATKDLQTAFDDSGNILRPLVNCSTVECLRNLTVKQILRAQKTIASKNIFGTAATPVVDGYVLNDTIENSYARGNFQKVPVLVGSTTNETSLYTCQVFQGSATEAQVQEFFRSIYNSNMSSGFPDIYGPMSVYNESLTYLNIIYSDSWLHCGSRRIAAQFSNSKLPSYLFTYNHLIPVTPRCFGVTHSTELPMFFPSLVQRYFPKYNLTEEEKQLSINMMRYWANFIRTSNPNFEGSAINWNTYSINSDNDLVLDTALRMRNYHYKVACSSLWDLYATTNDTPTSSAISSTKSRQRFQSFFCTVLFQIILCTFTRF</sequence>
<keyword evidence="2 3" id="KW-0378">Hydrolase</keyword>
<comment type="caution">
    <text evidence="5">The sequence shown here is derived from an EMBL/GenBank/DDBJ whole genome shotgun (WGS) entry which is preliminary data.</text>
</comment>
<dbReference type="Pfam" id="PF00135">
    <property type="entry name" value="COesterase"/>
    <property type="match status" value="1"/>
</dbReference>
<evidence type="ECO:0000313" key="6">
    <source>
        <dbReference type="Proteomes" id="UP000663852"/>
    </source>
</evidence>
<dbReference type="EMBL" id="CAJNOJ010000579">
    <property type="protein sequence ID" value="CAF1489381.1"/>
    <property type="molecule type" value="Genomic_DNA"/>
</dbReference>
<name>A0A815SGC6_ADIRI</name>
<gene>
    <name evidence="5" type="ORF">EDS130_LOCUS41927</name>
</gene>
<dbReference type="AlphaFoldDB" id="A0A815SGC6"/>
<feature type="domain" description="Carboxylesterase type B" evidence="4">
    <location>
        <begin position="27"/>
        <end position="510"/>
    </location>
</feature>
<evidence type="ECO:0000256" key="2">
    <source>
        <dbReference type="ARBA" id="ARBA00022801"/>
    </source>
</evidence>
<feature type="chain" id="PRO_5033106063" description="Carboxylic ester hydrolase" evidence="3">
    <location>
        <begin position="22"/>
        <end position="565"/>
    </location>
</feature>